<gene>
    <name evidence="7" type="ORF">METZ01_LOCUS12130</name>
</gene>
<dbReference type="AlphaFoldDB" id="A0A381NXD0"/>
<evidence type="ECO:0000256" key="1">
    <source>
        <dbReference type="ARBA" id="ARBA00004141"/>
    </source>
</evidence>
<keyword evidence="4 5" id="KW-0472">Membrane</keyword>
<dbReference type="EMBL" id="UINC01000667">
    <property type="protein sequence ID" value="SUZ59276.1"/>
    <property type="molecule type" value="Genomic_DNA"/>
</dbReference>
<proteinExistence type="predicted"/>
<feature type="transmembrane region" description="Helical" evidence="5">
    <location>
        <begin position="79"/>
        <end position="98"/>
    </location>
</feature>
<dbReference type="InterPro" id="IPR010432">
    <property type="entry name" value="RDD"/>
</dbReference>
<sequence>MSDHDSPIQMNPGGGTLAKQIVSSEQGHWSVPDGAILASGVRRTASFTVDVVIVTTILMVVTGGRVIDAWNLTLWSSADFHFALAQAFVVLVAHWLYWRLTGVAYSRSLGQRMLGLAVVVEDGSGMTSQMWDARALRKLLYLIPVLNLYLGAYDLARISQRHTHQSNVDLRVGSIVVHADSLPPASRRHIR</sequence>
<evidence type="ECO:0000313" key="7">
    <source>
        <dbReference type="EMBL" id="SUZ59276.1"/>
    </source>
</evidence>
<organism evidence="7">
    <name type="scientific">marine metagenome</name>
    <dbReference type="NCBI Taxonomy" id="408172"/>
    <lineage>
        <taxon>unclassified sequences</taxon>
        <taxon>metagenomes</taxon>
        <taxon>ecological metagenomes</taxon>
    </lineage>
</organism>
<evidence type="ECO:0000256" key="5">
    <source>
        <dbReference type="SAM" id="Phobius"/>
    </source>
</evidence>
<evidence type="ECO:0000259" key="6">
    <source>
        <dbReference type="Pfam" id="PF06271"/>
    </source>
</evidence>
<comment type="subcellular location">
    <subcellularLocation>
        <location evidence="1">Membrane</location>
        <topology evidence="1">Multi-pass membrane protein</topology>
    </subcellularLocation>
</comment>
<reference evidence="7" key="1">
    <citation type="submission" date="2018-05" db="EMBL/GenBank/DDBJ databases">
        <authorList>
            <person name="Lanie J.A."/>
            <person name="Ng W.-L."/>
            <person name="Kazmierczak K.M."/>
            <person name="Andrzejewski T.M."/>
            <person name="Davidsen T.M."/>
            <person name="Wayne K.J."/>
            <person name="Tettelin H."/>
            <person name="Glass J.I."/>
            <person name="Rusch D."/>
            <person name="Podicherti R."/>
            <person name="Tsui H.-C.T."/>
            <person name="Winkler M.E."/>
        </authorList>
    </citation>
    <scope>NUCLEOTIDE SEQUENCE</scope>
</reference>
<dbReference type="GO" id="GO:0016020">
    <property type="term" value="C:membrane"/>
    <property type="evidence" value="ECO:0007669"/>
    <property type="project" value="UniProtKB-SubCell"/>
</dbReference>
<feature type="transmembrane region" description="Helical" evidence="5">
    <location>
        <begin position="47"/>
        <end position="67"/>
    </location>
</feature>
<feature type="domain" description="RDD" evidence="6">
    <location>
        <begin position="38"/>
        <end position="169"/>
    </location>
</feature>
<dbReference type="Pfam" id="PF06271">
    <property type="entry name" value="RDD"/>
    <property type="match status" value="1"/>
</dbReference>
<evidence type="ECO:0000256" key="2">
    <source>
        <dbReference type="ARBA" id="ARBA00022692"/>
    </source>
</evidence>
<protein>
    <recommendedName>
        <fullName evidence="6">RDD domain-containing protein</fullName>
    </recommendedName>
</protein>
<keyword evidence="2 5" id="KW-0812">Transmembrane</keyword>
<keyword evidence="3 5" id="KW-1133">Transmembrane helix</keyword>
<evidence type="ECO:0000256" key="4">
    <source>
        <dbReference type="ARBA" id="ARBA00023136"/>
    </source>
</evidence>
<evidence type="ECO:0000256" key="3">
    <source>
        <dbReference type="ARBA" id="ARBA00022989"/>
    </source>
</evidence>
<name>A0A381NXD0_9ZZZZ</name>
<accession>A0A381NXD0</accession>